<dbReference type="RefSeq" id="WP_306681355.1">
    <property type="nucleotide sequence ID" value="NZ_JAVDBT010000015.1"/>
</dbReference>
<comment type="caution">
    <text evidence="2">The sequence shown here is derived from an EMBL/GenBank/DDBJ whole genome shotgun (WGS) entry which is preliminary data.</text>
</comment>
<dbReference type="Proteomes" id="UP001239680">
    <property type="component" value="Unassembled WGS sequence"/>
</dbReference>
<accession>A0ABU0W0V2</accession>
<dbReference type="InterPro" id="IPR012712">
    <property type="entry name" value="HpaR/FarR"/>
</dbReference>
<dbReference type="InterPro" id="IPR039422">
    <property type="entry name" value="MarR/SlyA-like"/>
</dbReference>
<dbReference type="PANTHER" id="PTHR33164">
    <property type="entry name" value="TRANSCRIPTIONAL REGULATOR, MARR FAMILY"/>
    <property type="match status" value="1"/>
</dbReference>
<dbReference type="NCBIfam" id="TIGR02337">
    <property type="entry name" value="HpaR"/>
    <property type="match status" value="1"/>
</dbReference>
<name>A0ABU0W0V2_9RHOB</name>
<dbReference type="SUPFAM" id="SSF46785">
    <property type="entry name" value="Winged helix' DNA-binding domain"/>
    <property type="match status" value="1"/>
</dbReference>
<dbReference type="SMART" id="SM00347">
    <property type="entry name" value="HTH_MARR"/>
    <property type="match status" value="1"/>
</dbReference>
<reference evidence="2 3" key="1">
    <citation type="submission" date="2023-08" db="EMBL/GenBank/DDBJ databases">
        <title>Characterization of two Paracoccaceae strains isolated from Phycosphere and proposal of Xinfangfangia lacusdiani sp. nov.</title>
        <authorList>
            <person name="Deng Y."/>
            <person name="Zhang Y.Q."/>
        </authorList>
    </citation>
    <scope>NUCLEOTIDE SEQUENCE [LARGE SCALE GENOMIC DNA]</scope>
    <source>
        <strain evidence="2 3">CPCC 101601</strain>
    </source>
</reference>
<feature type="domain" description="HTH marR-type" evidence="1">
    <location>
        <begin position="1"/>
        <end position="128"/>
    </location>
</feature>
<dbReference type="Gene3D" id="1.10.10.10">
    <property type="entry name" value="Winged helix-like DNA-binding domain superfamily/Winged helix DNA-binding domain"/>
    <property type="match status" value="1"/>
</dbReference>
<dbReference type="Pfam" id="PF01047">
    <property type="entry name" value="MarR"/>
    <property type="match status" value="1"/>
</dbReference>
<evidence type="ECO:0000259" key="1">
    <source>
        <dbReference type="PROSITE" id="PS50995"/>
    </source>
</evidence>
<evidence type="ECO:0000313" key="3">
    <source>
        <dbReference type="Proteomes" id="UP001239680"/>
    </source>
</evidence>
<dbReference type="PROSITE" id="PS50995">
    <property type="entry name" value="HTH_MARR_2"/>
    <property type="match status" value="1"/>
</dbReference>
<dbReference type="EMBL" id="JAVDBT010000015">
    <property type="protein sequence ID" value="MDQ2067647.1"/>
    <property type="molecule type" value="Genomic_DNA"/>
</dbReference>
<organism evidence="2 3">
    <name type="scientific">Pseudogemmobacter lacusdianii</name>
    <dbReference type="NCBI Taxonomy" id="3069608"/>
    <lineage>
        <taxon>Bacteria</taxon>
        <taxon>Pseudomonadati</taxon>
        <taxon>Pseudomonadota</taxon>
        <taxon>Alphaproteobacteria</taxon>
        <taxon>Rhodobacterales</taxon>
        <taxon>Paracoccaceae</taxon>
        <taxon>Pseudogemmobacter</taxon>
    </lineage>
</organism>
<evidence type="ECO:0000313" key="2">
    <source>
        <dbReference type="EMBL" id="MDQ2067647.1"/>
    </source>
</evidence>
<dbReference type="InterPro" id="IPR036390">
    <property type="entry name" value="WH_DNA-bd_sf"/>
</dbReference>
<sequence>MALLRARESVMMRFRPLLDAHGINEQQWRVIRVLEEKGPLDATELAARANILAPSLTRMIRSLSERGLVIRGADSLDGRRVILTITEEGSRLIAAVTPQANAVYAALDQAFGVERIAELVALLEALSALPSESGQRASASEPDV</sequence>
<dbReference type="InterPro" id="IPR036388">
    <property type="entry name" value="WH-like_DNA-bd_sf"/>
</dbReference>
<dbReference type="InterPro" id="IPR000835">
    <property type="entry name" value="HTH_MarR-typ"/>
</dbReference>
<protein>
    <submittedName>
        <fullName evidence="2">Homoprotocatechuate degradation operon regulator HpaR</fullName>
    </submittedName>
</protein>
<proteinExistence type="predicted"/>
<dbReference type="PANTHER" id="PTHR33164:SF13">
    <property type="entry name" value="4-HYDROXYPHENYLACETATE CATABOLISM PROTEIN"/>
    <property type="match status" value="1"/>
</dbReference>
<keyword evidence="3" id="KW-1185">Reference proteome</keyword>
<gene>
    <name evidence="2" type="primary">hpaR</name>
    <name evidence="2" type="ORF">Q9295_14820</name>
</gene>